<evidence type="ECO:0000313" key="3">
    <source>
        <dbReference type="Proteomes" id="UP000198552"/>
    </source>
</evidence>
<dbReference type="PROSITE" id="PS51257">
    <property type="entry name" value="PROKAR_LIPOPROTEIN"/>
    <property type="match status" value="1"/>
</dbReference>
<dbReference type="EMBL" id="FNHP01000002">
    <property type="protein sequence ID" value="SDM12057.1"/>
    <property type="molecule type" value="Genomic_DNA"/>
</dbReference>
<dbReference type="InterPro" id="IPR002696">
    <property type="entry name" value="Membr_insert_effic_factor_YidD"/>
</dbReference>
<organism evidence="2 3">
    <name type="scientific">Oryzisolibacter propanilivorax</name>
    <dbReference type="NCBI Taxonomy" id="1527607"/>
    <lineage>
        <taxon>Bacteria</taxon>
        <taxon>Pseudomonadati</taxon>
        <taxon>Pseudomonadota</taxon>
        <taxon>Betaproteobacteria</taxon>
        <taxon>Burkholderiales</taxon>
        <taxon>Comamonadaceae</taxon>
        <taxon>Oryzisolibacter</taxon>
    </lineage>
</organism>
<comment type="similarity">
    <text evidence="1">Belongs to the UPF0161 family.</text>
</comment>
<keyword evidence="1" id="KW-0472">Membrane</keyword>
<evidence type="ECO:0000256" key="1">
    <source>
        <dbReference type="HAMAP-Rule" id="MF_00386"/>
    </source>
</evidence>
<reference evidence="3" key="1">
    <citation type="submission" date="2016-10" db="EMBL/GenBank/DDBJ databases">
        <authorList>
            <person name="Varghese N."/>
            <person name="Submissions S."/>
        </authorList>
    </citation>
    <scope>NUCLEOTIDE SEQUENCE [LARGE SCALE GENOMIC DNA]</scope>
    <source>
        <strain evidence="3">EPL6</strain>
    </source>
</reference>
<dbReference type="Proteomes" id="UP000198552">
    <property type="component" value="Unassembled WGS sequence"/>
</dbReference>
<name>A0A1G9QNB0_9BURK</name>
<sequence length="100" mass="10988">MMRRLLIALVRGYRLLLSPWLGSACRFEPTCSVYALGVLERHGAAAGSWLTLGRLARCHPWCAGGHDPVPQQLPRHLHLFSRLVPPGHPPSSDNQTSSSP</sequence>
<comment type="subcellular location">
    <subcellularLocation>
        <location evidence="1">Cell membrane</location>
        <topology evidence="1">Peripheral membrane protein</topology>
        <orientation evidence="1">Cytoplasmic side</orientation>
    </subcellularLocation>
</comment>
<comment type="function">
    <text evidence="1">Could be involved in insertion of integral membrane proteins into the membrane.</text>
</comment>
<dbReference type="RefSeq" id="WP_091567238.1">
    <property type="nucleotide sequence ID" value="NZ_FNHP01000002.1"/>
</dbReference>
<dbReference type="STRING" id="1527607.SAMN05428957_102424"/>
<dbReference type="PANTHER" id="PTHR33383:SF1">
    <property type="entry name" value="MEMBRANE PROTEIN INSERTION EFFICIENCY FACTOR-RELATED"/>
    <property type="match status" value="1"/>
</dbReference>
<dbReference type="HAMAP" id="MF_00386">
    <property type="entry name" value="UPF0161_YidD"/>
    <property type="match status" value="1"/>
</dbReference>
<dbReference type="OrthoDB" id="9801753at2"/>
<dbReference type="Pfam" id="PF01809">
    <property type="entry name" value="YidD"/>
    <property type="match status" value="1"/>
</dbReference>
<dbReference type="AlphaFoldDB" id="A0A1G9QNB0"/>
<protein>
    <recommendedName>
        <fullName evidence="1">Putative membrane protein insertion efficiency factor</fullName>
    </recommendedName>
</protein>
<evidence type="ECO:0000313" key="2">
    <source>
        <dbReference type="EMBL" id="SDM12057.1"/>
    </source>
</evidence>
<dbReference type="NCBIfam" id="TIGR00278">
    <property type="entry name" value="membrane protein insertion efficiency factor YidD"/>
    <property type="match status" value="1"/>
</dbReference>
<keyword evidence="3" id="KW-1185">Reference proteome</keyword>
<proteinExistence type="inferred from homology"/>
<dbReference type="SMART" id="SM01234">
    <property type="entry name" value="Haemolytic"/>
    <property type="match status" value="1"/>
</dbReference>
<gene>
    <name evidence="2" type="ORF">SAMN05428957_102424</name>
</gene>
<dbReference type="GO" id="GO:0005886">
    <property type="term" value="C:plasma membrane"/>
    <property type="evidence" value="ECO:0007669"/>
    <property type="project" value="UniProtKB-SubCell"/>
</dbReference>
<accession>A0A1G9QNB0</accession>
<keyword evidence="1" id="KW-1003">Cell membrane</keyword>
<dbReference type="PANTHER" id="PTHR33383">
    <property type="entry name" value="MEMBRANE PROTEIN INSERTION EFFICIENCY FACTOR-RELATED"/>
    <property type="match status" value="1"/>
</dbReference>